<organism evidence="3 4">
    <name type="scientific">Chaetomidium leptoderma</name>
    <dbReference type="NCBI Taxonomy" id="669021"/>
    <lineage>
        <taxon>Eukaryota</taxon>
        <taxon>Fungi</taxon>
        <taxon>Dikarya</taxon>
        <taxon>Ascomycota</taxon>
        <taxon>Pezizomycotina</taxon>
        <taxon>Sordariomycetes</taxon>
        <taxon>Sordariomycetidae</taxon>
        <taxon>Sordariales</taxon>
        <taxon>Chaetomiaceae</taxon>
        <taxon>Chaetomidium</taxon>
    </lineage>
</organism>
<name>A0AAN6VLX0_9PEZI</name>
<dbReference type="AlphaFoldDB" id="A0AAN6VLX0"/>
<gene>
    <name evidence="3" type="ORF">C8A00DRAFT_14856</name>
</gene>
<feature type="compositionally biased region" description="Polar residues" evidence="1">
    <location>
        <begin position="45"/>
        <end position="61"/>
    </location>
</feature>
<feature type="region of interest" description="Disordered" evidence="1">
    <location>
        <begin position="39"/>
        <end position="140"/>
    </location>
</feature>
<keyword evidence="2" id="KW-0812">Transmembrane</keyword>
<reference evidence="3" key="1">
    <citation type="journal article" date="2023" name="Mol. Phylogenet. Evol.">
        <title>Genome-scale phylogeny and comparative genomics of the fungal order Sordariales.</title>
        <authorList>
            <person name="Hensen N."/>
            <person name="Bonometti L."/>
            <person name="Westerberg I."/>
            <person name="Brannstrom I.O."/>
            <person name="Guillou S."/>
            <person name="Cros-Aarteil S."/>
            <person name="Calhoun S."/>
            <person name="Haridas S."/>
            <person name="Kuo A."/>
            <person name="Mondo S."/>
            <person name="Pangilinan J."/>
            <person name="Riley R."/>
            <person name="LaButti K."/>
            <person name="Andreopoulos B."/>
            <person name="Lipzen A."/>
            <person name="Chen C."/>
            <person name="Yan M."/>
            <person name="Daum C."/>
            <person name="Ng V."/>
            <person name="Clum A."/>
            <person name="Steindorff A."/>
            <person name="Ohm R.A."/>
            <person name="Martin F."/>
            <person name="Silar P."/>
            <person name="Natvig D.O."/>
            <person name="Lalanne C."/>
            <person name="Gautier V."/>
            <person name="Ament-Velasquez S.L."/>
            <person name="Kruys A."/>
            <person name="Hutchinson M.I."/>
            <person name="Powell A.J."/>
            <person name="Barry K."/>
            <person name="Miller A.N."/>
            <person name="Grigoriev I.V."/>
            <person name="Debuchy R."/>
            <person name="Gladieux P."/>
            <person name="Hiltunen Thoren M."/>
            <person name="Johannesson H."/>
        </authorList>
    </citation>
    <scope>NUCLEOTIDE SEQUENCE</scope>
    <source>
        <strain evidence="3">CBS 538.74</strain>
    </source>
</reference>
<evidence type="ECO:0000256" key="2">
    <source>
        <dbReference type="SAM" id="Phobius"/>
    </source>
</evidence>
<protein>
    <submittedName>
        <fullName evidence="3">Uncharacterized protein</fullName>
    </submittedName>
</protein>
<evidence type="ECO:0000313" key="4">
    <source>
        <dbReference type="Proteomes" id="UP001302745"/>
    </source>
</evidence>
<reference evidence="3" key="2">
    <citation type="submission" date="2023-05" db="EMBL/GenBank/DDBJ databases">
        <authorList>
            <consortium name="Lawrence Berkeley National Laboratory"/>
            <person name="Steindorff A."/>
            <person name="Hensen N."/>
            <person name="Bonometti L."/>
            <person name="Westerberg I."/>
            <person name="Brannstrom I.O."/>
            <person name="Guillou S."/>
            <person name="Cros-Aarteil S."/>
            <person name="Calhoun S."/>
            <person name="Haridas S."/>
            <person name="Kuo A."/>
            <person name="Mondo S."/>
            <person name="Pangilinan J."/>
            <person name="Riley R."/>
            <person name="Labutti K."/>
            <person name="Andreopoulos B."/>
            <person name="Lipzen A."/>
            <person name="Chen C."/>
            <person name="Yanf M."/>
            <person name="Daum C."/>
            <person name="Ng V."/>
            <person name="Clum A."/>
            <person name="Ohm R."/>
            <person name="Martin F."/>
            <person name="Silar P."/>
            <person name="Natvig D."/>
            <person name="Lalanne C."/>
            <person name="Gautier V."/>
            <person name="Ament-Velasquez S.L."/>
            <person name="Kruys A."/>
            <person name="Hutchinson M.I."/>
            <person name="Powell A.J."/>
            <person name="Barry K."/>
            <person name="Miller A.N."/>
            <person name="Grigoriev I.V."/>
            <person name="Debuchy R."/>
            <person name="Gladieux P."/>
            <person name="Thoren M.H."/>
            <person name="Johannesson H."/>
        </authorList>
    </citation>
    <scope>NUCLEOTIDE SEQUENCE</scope>
    <source>
        <strain evidence="3">CBS 538.74</strain>
    </source>
</reference>
<comment type="caution">
    <text evidence="3">The sequence shown here is derived from an EMBL/GenBank/DDBJ whole genome shotgun (WGS) entry which is preliminary data.</text>
</comment>
<dbReference type="EMBL" id="MU856924">
    <property type="protein sequence ID" value="KAK4154008.1"/>
    <property type="molecule type" value="Genomic_DNA"/>
</dbReference>
<proteinExistence type="predicted"/>
<dbReference type="Proteomes" id="UP001302745">
    <property type="component" value="Unassembled WGS sequence"/>
</dbReference>
<feature type="compositionally biased region" description="Low complexity" evidence="1">
    <location>
        <begin position="77"/>
        <end position="89"/>
    </location>
</feature>
<keyword evidence="2" id="KW-1133">Transmembrane helix</keyword>
<accession>A0AAN6VLX0</accession>
<sequence length="178" mass="18971">MSWLRSAGSPLGRGTSILLQGNLVAPAWRATSLATARVPRGVKDPTTQTSGFASRSLSTQRSAKDVGQGSRFKRSEASLAETPAAAARENIQTEHALGEPDAAESVAAASPGPSTRPQVPPQASPQAAPKPRKPVDTSSKEYKQAASRYIRFVVGLPFLLVTSYFLYERGEYLPRPGH</sequence>
<evidence type="ECO:0000313" key="3">
    <source>
        <dbReference type="EMBL" id="KAK4154008.1"/>
    </source>
</evidence>
<keyword evidence="2" id="KW-0472">Membrane</keyword>
<keyword evidence="4" id="KW-1185">Reference proteome</keyword>
<evidence type="ECO:0000256" key="1">
    <source>
        <dbReference type="SAM" id="MobiDB-lite"/>
    </source>
</evidence>
<feature type="transmembrane region" description="Helical" evidence="2">
    <location>
        <begin position="149"/>
        <end position="167"/>
    </location>
</feature>